<evidence type="ECO:0000313" key="2">
    <source>
        <dbReference type="Proteomes" id="UP000054166"/>
    </source>
</evidence>
<reference evidence="1 2" key="1">
    <citation type="submission" date="2014-04" db="EMBL/GenBank/DDBJ databases">
        <authorList>
            <consortium name="DOE Joint Genome Institute"/>
            <person name="Kuo A."/>
            <person name="Tarkka M."/>
            <person name="Buscot F."/>
            <person name="Kohler A."/>
            <person name="Nagy L.G."/>
            <person name="Floudas D."/>
            <person name="Copeland A."/>
            <person name="Barry K.W."/>
            <person name="Cichocki N."/>
            <person name="Veneault-Fourrey C."/>
            <person name="LaButti K."/>
            <person name="Lindquist E.A."/>
            <person name="Lipzen A."/>
            <person name="Lundell T."/>
            <person name="Morin E."/>
            <person name="Murat C."/>
            <person name="Sun H."/>
            <person name="Tunlid A."/>
            <person name="Henrissat B."/>
            <person name="Grigoriev I.V."/>
            <person name="Hibbett D.S."/>
            <person name="Martin F."/>
            <person name="Nordberg H.P."/>
            <person name="Cantor M.N."/>
            <person name="Hua S.X."/>
        </authorList>
    </citation>
    <scope>NUCLEOTIDE SEQUENCE [LARGE SCALE GENOMIC DNA]</scope>
    <source>
        <strain evidence="1 2">F 1598</strain>
    </source>
</reference>
<proteinExistence type="predicted"/>
<protein>
    <submittedName>
        <fullName evidence="1">Uncharacterized protein</fullName>
    </submittedName>
</protein>
<keyword evidence="2" id="KW-1185">Reference proteome</keyword>
<dbReference type="EMBL" id="KN833025">
    <property type="protein sequence ID" value="KIM77439.1"/>
    <property type="molecule type" value="Genomic_DNA"/>
</dbReference>
<gene>
    <name evidence="1" type="ORF">PILCRDRAFT_620934</name>
</gene>
<dbReference type="AlphaFoldDB" id="A0A0C3FC46"/>
<sequence>MPFPARSSTVCSVTVPVLPIITNTDARECQILSDLRSLRRRGCPTDPEREAVSDAGAHEKVKLKEDQAPLSKLTHVVYLRDVHELESNYDKLITQTAAAINFENFKLLYVSALRNKSEHCIENIIKM</sequence>
<evidence type="ECO:0000313" key="1">
    <source>
        <dbReference type="EMBL" id="KIM77439.1"/>
    </source>
</evidence>
<dbReference type="InParanoid" id="A0A0C3FC46"/>
<accession>A0A0C3FC46</accession>
<organism evidence="1 2">
    <name type="scientific">Piloderma croceum (strain F 1598)</name>
    <dbReference type="NCBI Taxonomy" id="765440"/>
    <lineage>
        <taxon>Eukaryota</taxon>
        <taxon>Fungi</taxon>
        <taxon>Dikarya</taxon>
        <taxon>Basidiomycota</taxon>
        <taxon>Agaricomycotina</taxon>
        <taxon>Agaricomycetes</taxon>
        <taxon>Agaricomycetidae</taxon>
        <taxon>Atheliales</taxon>
        <taxon>Atheliaceae</taxon>
        <taxon>Piloderma</taxon>
    </lineage>
</organism>
<dbReference type="HOGENOM" id="CLU_1971361_0_0_1"/>
<dbReference type="Proteomes" id="UP000054166">
    <property type="component" value="Unassembled WGS sequence"/>
</dbReference>
<reference evidence="2" key="2">
    <citation type="submission" date="2015-01" db="EMBL/GenBank/DDBJ databases">
        <title>Evolutionary Origins and Diversification of the Mycorrhizal Mutualists.</title>
        <authorList>
            <consortium name="DOE Joint Genome Institute"/>
            <consortium name="Mycorrhizal Genomics Consortium"/>
            <person name="Kohler A."/>
            <person name="Kuo A."/>
            <person name="Nagy L.G."/>
            <person name="Floudas D."/>
            <person name="Copeland A."/>
            <person name="Barry K.W."/>
            <person name="Cichocki N."/>
            <person name="Veneault-Fourrey C."/>
            <person name="LaButti K."/>
            <person name="Lindquist E.A."/>
            <person name="Lipzen A."/>
            <person name="Lundell T."/>
            <person name="Morin E."/>
            <person name="Murat C."/>
            <person name="Riley R."/>
            <person name="Ohm R."/>
            <person name="Sun H."/>
            <person name="Tunlid A."/>
            <person name="Henrissat B."/>
            <person name="Grigoriev I.V."/>
            <person name="Hibbett D.S."/>
            <person name="Martin F."/>
        </authorList>
    </citation>
    <scope>NUCLEOTIDE SEQUENCE [LARGE SCALE GENOMIC DNA]</scope>
    <source>
        <strain evidence="2">F 1598</strain>
    </source>
</reference>
<name>A0A0C3FC46_PILCF</name>